<evidence type="ECO:0000259" key="1">
    <source>
        <dbReference type="Pfam" id="PF13460"/>
    </source>
</evidence>
<dbReference type="KEGG" id="marb:CJ263_08995"/>
<reference evidence="2 3" key="1">
    <citation type="submission" date="2017-08" db="EMBL/GenBank/DDBJ databases">
        <title>The complete genome sequence of Maribacter sp. B1, isolated from deep-sea sediment.</title>
        <authorList>
            <person name="Wu Y.-H."/>
            <person name="Cheng H."/>
            <person name="Xu X.-W."/>
        </authorList>
    </citation>
    <scope>NUCLEOTIDE SEQUENCE [LARGE SCALE GENOMIC DNA]</scope>
    <source>
        <strain evidence="2 3">B1</strain>
    </source>
</reference>
<dbReference type="Gene3D" id="3.40.50.720">
    <property type="entry name" value="NAD(P)-binding Rossmann-like Domain"/>
    <property type="match status" value="1"/>
</dbReference>
<dbReference type="EMBL" id="CP022957">
    <property type="protein sequence ID" value="ASV30340.1"/>
    <property type="molecule type" value="Genomic_DNA"/>
</dbReference>
<dbReference type="RefSeq" id="WP_094996959.1">
    <property type="nucleotide sequence ID" value="NZ_BMJL01000002.1"/>
</dbReference>
<dbReference type="SUPFAM" id="SSF51735">
    <property type="entry name" value="NAD(P)-binding Rossmann-fold domains"/>
    <property type="match status" value="1"/>
</dbReference>
<dbReference type="OrthoDB" id="9798632at2"/>
<keyword evidence="3" id="KW-1185">Reference proteome</keyword>
<dbReference type="PANTHER" id="PTHR14097:SF7">
    <property type="entry name" value="OXIDOREDUCTASE HTATIP2"/>
    <property type="match status" value="1"/>
</dbReference>
<dbReference type="PANTHER" id="PTHR14097">
    <property type="entry name" value="OXIDOREDUCTASE HTATIP2"/>
    <property type="match status" value="1"/>
</dbReference>
<dbReference type="Proteomes" id="UP000215244">
    <property type="component" value="Chromosome"/>
</dbReference>
<accession>A0A223V5D2</accession>
<evidence type="ECO:0000313" key="2">
    <source>
        <dbReference type="EMBL" id="ASV30340.1"/>
    </source>
</evidence>
<name>A0A223V5D2_9FLAO</name>
<dbReference type="Pfam" id="PF13460">
    <property type="entry name" value="NAD_binding_10"/>
    <property type="match status" value="1"/>
</dbReference>
<dbReference type="AlphaFoldDB" id="A0A223V5D2"/>
<dbReference type="InterPro" id="IPR016040">
    <property type="entry name" value="NAD(P)-bd_dom"/>
</dbReference>
<evidence type="ECO:0000313" key="3">
    <source>
        <dbReference type="Proteomes" id="UP000215244"/>
    </source>
</evidence>
<feature type="domain" description="NAD(P)-binding" evidence="1">
    <location>
        <begin position="12"/>
        <end position="130"/>
    </location>
</feature>
<sequence>MEHRKKTAIILGATGLTGSTLLQLLLEDSRYETIKLFSRKPVNISSDRIEEHLGDVLDLERFKPVFNADEVFCCIGTTKSKTPNRELYRKIDFGIPVETARMCKANGIDTFIVISAMGADPNSTFFYNKVKGEMEEAVLDIDVPKTYILQPSLISGQRKEKRVGEWMAKKLFKVFEVLFVGSLRKYRSVHPSEIAKCMLLLANREQESGRITSDEIKKMAKGD</sequence>
<proteinExistence type="predicted"/>
<protein>
    <submittedName>
        <fullName evidence="2">Nucleoside-diphosphate sugar epimerase</fullName>
    </submittedName>
</protein>
<organism evidence="2 3">
    <name type="scientific">Maribacter cobaltidurans</name>
    <dbReference type="NCBI Taxonomy" id="1178778"/>
    <lineage>
        <taxon>Bacteria</taxon>
        <taxon>Pseudomonadati</taxon>
        <taxon>Bacteroidota</taxon>
        <taxon>Flavobacteriia</taxon>
        <taxon>Flavobacteriales</taxon>
        <taxon>Flavobacteriaceae</taxon>
        <taxon>Maribacter</taxon>
    </lineage>
</organism>
<dbReference type="InterPro" id="IPR036291">
    <property type="entry name" value="NAD(P)-bd_dom_sf"/>
</dbReference>
<gene>
    <name evidence="2" type="ORF">CJ263_08995</name>
</gene>